<sequence length="463" mass="52402">MQECNIQGFVYGIVTENDKAASACSDSLRKWWKERVRFDRNAPLAIGKYKETIGAMDDQVDGHGGDQSLKEYYLDQLQDATLGALISALIQHCYPPQRKFPLDKGIAPPWWPTGKEAWWPPKNLPENMELPPYKKPHDLKKMYKVAVLTAVIKHLMPDIEKIKTLVWQSKCLQDKMSAKENNIWHEIVKEELKLYLQQNPDAVIPPPPETSIDPLAQEQYDVSEDEDDDGHDGGHLRAGRQGGEKLRRWLPREACGAHFAYTCENQQCPHHDPNNGFITLNARNNHQLVCIHGGVTFPGIPITSFMSNMGFNSSSHEVFLEVIPPLHHQRQQHHHHLQMGSSVTRTRVEVGSSSNAIQEEEFGQPLISNSGRRACLFEEDLLNRHGRSANYDFCPQSHDIYQSPNVDMKHEKESKLLDFIDGSGLSLGLATVGSSSTAPLLPVQTEEQHQPHLQHQEPKQEPV</sequence>
<accession>A0ACB7U1L5</accession>
<comment type="caution">
    <text evidence="1">The sequence shown here is derived from an EMBL/GenBank/DDBJ whole genome shotgun (WGS) entry which is preliminary data.</text>
</comment>
<dbReference type="EMBL" id="CM037029">
    <property type="protein sequence ID" value="KAH7654196.1"/>
    <property type="molecule type" value="Genomic_DNA"/>
</dbReference>
<name>A0ACB7U1L5_DIOAL</name>
<proteinExistence type="predicted"/>
<keyword evidence="2" id="KW-1185">Reference proteome</keyword>
<reference evidence="2" key="1">
    <citation type="journal article" date="2022" name="Nat. Commun.">
        <title>Chromosome evolution and the genetic basis of agronomically important traits in greater yam.</title>
        <authorList>
            <person name="Bredeson J.V."/>
            <person name="Lyons J.B."/>
            <person name="Oniyinde I.O."/>
            <person name="Okereke N.R."/>
            <person name="Kolade O."/>
            <person name="Nnabue I."/>
            <person name="Nwadili C.O."/>
            <person name="Hribova E."/>
            <person name="Parker M."/>
            <person name="Nwogha J."/>
            <person name="Shu S."/>
            <person name="Carlson J."/>
            <person name="Kariba R."/>
            <person name="Muthemba S."/>
            <person name="Knop K."/>
            <person name="Barton G.J."/>
            <person name="Sherwood A.V."/>
            <person name="Lopez-Montes A."/>
            <person name="Asiedu R."/>
            <person name="Jamnadass R."/>
            <person name="Muchugi A."/>
            <person name="Goodstein D."/>
            <person name="Egesi C.N."/>
            <person name="Featherston J."/>
            <person name="Asfaw A."/>
            <person name="Simpson G.G."/>
            <person name="Dolezel J."/>
            <person name="Hendre P.S."/>
            <person name="Van Deynze A."/>
            <person name="Kumar P.L."/>
            <person name="Obidiegwu J.E."/>
            <person name="Bhattacharjee R."/>
            <person name="Rokhsar D.S."/>
        </authorList>
    </citation>
    <scope>NUCLEOTIDE SEQUENCE [LARGE SCALE GENOMIC DNA]</scope>
    <source>
        <strain evidence="2">cv. TDa95/00328</strain>
    </source>
</reference>
<protein>
    <submittedName>
        <fullName evidence="1">Ethylene insensitive 3-like protein DNA-binding domain-containing protein</fullName>
    </submittedName>
</protein>
<dbReference type="Proteomes" id="UP000827976">
    <property type="component" value="Chromosome 19"/>
</dbReference>
<evidence type="ECO:0000313" key="1">
    <source>
        <dbReference type="EMBL" id="KAH7654196.1"/>
    </source>
</evidence>
<organism evidence="1 2">
    <name type="scientific">Dioscorea alata</name>
    <name type="common">Purple yam</name>
    <dbReference type="NCBI Taxonomy" id="55571"/>
    <lineage>
        <taxon>Eukaryota</taxon>
        <taxon>Viridiplantae</taxon>
        <taxon>Streptophyta</taxon>
        <taxon>Embryophyta</taxon>
        <taxon>Tracheophyta</taxon>
        <taxon>Spermatophyta</taxon>
        <taxon>Magnoliopsida</taxon>
        <taxon>Liliopsida</taxon>
        <taxon>Dioscoreales</taxon>
        <taxon>Dioscoreaceae</taxon>
        <taxon>Dioscorea</taxon>
    </lineage>
</organism>
<gene>
    <name evidence="1" type="ORF">IHE45_19G128600</name>
</gene>
<evidence type="ECO:0000313" key="2">
    <source>
        <dbReference type="Proteomes" id="UP000827976"/>
    </source>
</evidence>